<gene>
    <name evidence="1" type="ORF">EC973_009050</name>
</gene>
<dbReference type="Proteomes" id="UP000605846">
    <property type="component" value="Unassembled WGS sequence"/>
</dbReference>
<evidence type="ECO:0000313" key="1">
    <source>
        <dbReference type="EMBL" id="KAF7726158.1"/>
    </source>
</evidence>
<organism evidence="1 2">
    <name type="scientific">Apophysomyces ossiformis</name>
    <dbReference type="NCBI Taxonomy" id="679940"/>
    <lineage>
        <taxon>Eukaryota</taxon>
        <taxon>Fungi</taxon>
        <taxon>Fungi incertae sedis</taxon>
        <taxon>Mucoromycota</taxon>
        <taxon>Mucoromycotina</taxon>
        <taxon>Mucoromycetes</taxon>
        <taxon>Mucorales</taxon>
        <taxon>Mucorineae</taxon>
        <taxon>Mucoraceae</taxon>
        <taxon>Apophysomyces</taxon>
    </lineage>
</organism>
<dbReference type="AlphaFoldDB" id="A0A8H7BKC0"/>
<protein>
    <submittedName>
        <fullName evidence="1">Uncharacterized protein</fullName>
    </submittedName>
</protein>
<accession>A0A8H7BKC0</accession>
<reference evidence="1" key="1">
    <citation type="submission" date="2020-01" db="EMBL/GenBank/DDBJ databases">
        <title>Genome Sequencing of Three Apophysomyces-Like Fungal Strains Confirms a Novel Fungal Genus in the Mucoromycota with divergent Burkholderia-like Endosymbiotic Bacteria.</title>
        <authorList>
            <person name="Stajich J.E."/>
            <person name="Macias A.M."/>
            <person name="Carter-House D."/>
            <person name="Lovett B."/>
            <person name="Kasson L.R."/>
            <person name="Berry K."/>
            <person name="Grigoriev I."/>
            <person name="Chang Y."/>
            <person name="Spatafora J."/>
            <person name="Kasson M.T."/>
        </authorList>
    </citation>
    <scope>NUCLEOTIDE SEQUENCE</scope>
    <source>
        <strain evidence="1">NRRL A-21654</strain>
    </source>
</reference>
<comment type="caution">
    <text evidence="1">The sequence shown here is derived from an EMBL/GenBank/DDBJ whole genome shotgun (WGS) entry which is preliminary data.</text>
</comment>
<sequence>MKLNTSVDSDNTGRMPLAQEVEDKTSWVAWVQVLCAAMINAACAFMWQSASGAPETSAAWMEVSLTQ</sequence>
<evidence type="ECO:0000313" key="2">
    <source>
        <dbReference type="Proteomes" id="UP000605846"/>
    </source>
</evidence>
<dbReference type="EMBL" id="JABAYA010000083">
    <property type="protein sequence ID" value="KAF7726158.1"/>
    <property type="molecule type" value="Genomic_DNA"/>
</dbReference>
<proteinExistence type="predicted"/>
<feature type="non-terminal residue" evidence="1">
    <location>
        <position position="67"/>
    </location>
</feature>
<keyword evidence="2" id="KW-1185">Reference proteome</keyword>
<name>A0A8H7BKC0_9FUNG</name>